<evidence type="ECO:0000313" key="1">
    <source>
        <dbReference type="EMBL" id="ENV19062.1"/>
    </source>
</evidence>
<proteinExistence type="predicted"/>
<dbReference type="SUPFAM" id="SSF56935">
    <property type="entry name" value="Porins"/>
    <property type="match status" value="1"/>
</dbReference>
<keyword evidence="2" id="KW-1185">Reference proteome</keyword>
<name>N8X403_ACIGI</name>
<evidence type="ECO:0000313" key="2">
    <source>
        <dbReference type="Proteomes" id="UP000013148"/>
    </source>
</evidence>
<accession>N8X403</accession>
<reference evidence="1 2" key="1">
    <citation type="submission" date="2013-02" db="EMBL/GenBank/DDBJ databases">
        <title>The Genome Sequence of Acinetobacter guillouiae NIPH 991.</title>
        <authorList>
            <consortium name="The Broad Institute Genome Sequencing Platform"/>
            <consortium name="The Broad Institute Genome Sequencing Center for Infectious Disease"/>
            <person name="Cerqueira G."/>
            <person name="Feldgarden M."/>
            <person name="Courvalin P."/>
            <person name="Perichon B."/>
            <person name="Grillot-Courvalin C."/>
            <person name="Clermont D."/>
            <person name="Rocha E."/>
            <person name="Yoon E.-J."/>
            <person name="Nemec A."/>
            <person name="Walker B."/>
            <person name="Young S.K."/>
            <person name="Zeng Q."/>
            <person name="Gargeya S."/>
            <person name="Fitzgerald M."/>
            <person name="Haas B."/>
            <person name="Abouelleil A."/>
            <person name="Alvarado L."/>
            <person name="Arachchi H.M."/>
            <person name="Berlin A.M."/>
            <person name="Chapman S.B."/>
            <person name="Dewar J."/>
            <person name="Goldberg J."/>
            <person name="Griggs A."/>
            <person name="Gujja S."/>
            <person name="Hansen M."/>
            <person name="Howarth C."/>
            <person name="Imamovic A."/>
            <person name="Larimer J."/>
            <person name="McCowan C."/>
            <person name="Murphy C."/>
            <person name="Neiman D."/>
            <person name="Pearson M."/>
            <person name="Priest M."/>
            <person name="Roberts A."/>
            <person name="Saif S."/>
            <person name="Shea T."/>
            <person name="Sisk P."/>
            <person name="Sykes S."/>
            <person name="Wortman J."/>
            <person name="Nusbaum C."/>
            <person name="Birren B."/>
        </authorList>
    </citation>
    <scope>NUCLEOTIDE SEQUENCE [LARGE SCALE GENOMIC DNA]</scope>
    <source>
        <strain evidence="1 2">NIPH 991</strain>
    </source>
</reference>
<dbReference type="PATRIC" id="fig|1217656.3.peg.154"/>
<protein>
    <submittedName>
        <fullName evidence="1">Uncharacterized protein</fullName>
    </submittedName>
</protein>
<sequence>MAMRSGEQIAEEVLMLKIKYLGLIVSSLISFQAYANAQPSPFQWETEDGLKQLKLGGFVRTNYRDERWESPNNGKFLFDNARLNIKGKYDQFYLDVSYAFQSDHKRSVEHGFVGYKPDDNNDFQAGIIYKPFGIYPFPEHAWTFPIPFFLGFADSVAPGLSWKNTSPKHDFTVAYMPIMSPGNIRYSPESGSADKLDNVLPHQQQYLNEKRNQLNLRYAHKMDLEFGKQEFGVSGAYSQLRNKATDKNGDYYAFGVHGLNNYEKWNVQTSAIRYKYDAKNPEGLNNDQILMQANGITPAYFVAAEGTIGSFNIGYTQPVQTKYFPNLKTVKFYNDYSVLWKDKAGWDRSQMDTFGVQFNAMPFLIWVDGSVGKNVNVLGGAKNSTGYTSTNSDYSNDWKFRWNINVGYNF</sequence>
<dbReference type="EMBL" id="APPJ01000001">
    <property type="protein sequence ID" value="ENV19062.1"/>
    <property type="molecule type" value="Genomic_DNA"/>
</dbReference>
<dbReference type="HOGENOM" id="CLU_043009_1_1_6"/>
<dbReference type="AlphaFoldDB" id="N8X403"/>
<organism evidence="1 2">
    <name type="scientific">Acinetobacter guillouiae NIPH 991</name>
    <dbReference type="NCBI Taxonomy" id="1217656"/>
    <lineage>
        <taxon>Bacteria</taxon>
        <taxon>Pseudomonadati</taxon>
        <taxon>Pseudomonadota</taxon>
        <taxon>Gammaproteobacteria</taxon>
        <taxon>Moraxellales</taxon>
        <taxon>Moraxellaceae</taxon>
        <taxon>Acinetobacter</taxon>
    </lineage>
</organism>
<comment type="caution">
    <text evidence="1">The sequence shown here is derived from an EMBL/GenBank/DDBJ whole genome shotgun (WGS) entry which is preliminary data.</text>
</comment>
<gene>
    <name evidence="1" type="ORF">F964_00157</name>
</gene>
<dbReference type="eggNOG" id="COG3746">
    <property type="taxonomic scope" value="Bacteria"/>
</dbReference>
<dbReference type="Proteomes" id="UP000013148">
    <property type="component" value="Unassembled WGS sequence"/>
</dbReference>